<evidence type="ECO:0008006" key="4">
    <source>
        <dbReference type="Google" id="ProtNLM"/>
    </source>
</evidence>
<proteinExistence type="predicted"/>
<evidence type="ECO:0000313" key="3">
    <source>
        <dbReference type="Proteomes" id="UP001374803"/>
    </source>
</evidence>
<feature type="chain" id="PRO_5046017349" description="Peptidase inhibitor family I36" evidence="1">
    <location>
        <begin position="24"/>
        <end position="157"/>
    </location>
</feature>
<name>A0ABZ2KP43_9BACT</name>
<evidence type="ECO:0000313" key="2">
    <source>
        <dbReference type="EMBL" id="WXB00428.1"/>
    </source>
</evidence>
<protein>
    <recommendedName>
        <fullName evidence="4">Peptidase inhibitor family I36</fullName>
    </recommendedName>
</protein>
<accession>A0ABZ2KP43</accession>
<gene>
    <name evidence="2" type="ORF">LVJ94_26330</name>
</gene>
<sequence length="157" mass="16422">MNLTKLAALFGAVSLFAAVAGCAAEPTDDDVASTSNALVENDEAQNVALAGPCSAQNVCVYWGQNVDGAHASLGLTVWDHSAYRYPNNGSGAGQVVGNNGGSFTNAFWDHSVTVFYNPSRNGERPSGPNMYLAPNETKNCAQAGPNICNNNRAHFPN</sequence>
<dbReference type="RefSeq" id="WP_394830028.1">
    <property type="nucleotide sequence ID" value="NZ_CP089929.1"/>
</dbReference>
<dbReference type="Proteomes" id="UP001374803">
    <property type="component" value="Chromosome"/>
</dbReference>
<keyword evidence="1" id="KW-0732">Signal</keyword>
<keyword evidence="3" id="KW-1185">Reference proteome</keyword>
<dbReference type="EMBL" id="CP089983">
    <property type="protein sequence ID" value="WXB00428.1"/>
    <property type="molecule type" value="Genomic_DNA"/>
</dbReference>
<organism evidence="2 3">
    <name type="scientific">Pendulispora rubella</name>
    <dbReference type="NCBI Taxonomy" id="2741070"/>
    <lineage>
        <taxon>Bacteria</taxon>
        <taxon>Pseudomonadati</taxon>
        <taxon>Myxococcota</taxon>
        <taxon>Myxococcia</taxon>
        <taxon>Myxococcales</taxon>
        <taxon>Sorangiineae</taxon>
        <taxon>Pendulisporaceae</taxon>
        <taxon>Pendulispora</taxon>
    </lineage>
</organism>
<reference evidence="2" key="1">
    <citation type="submission" date="2021-12" db="EMBL/GenBank/DDBJ databases">
        <title>Discovery of the Pendulisporaceae a myxobacterial family with distinct sporulation behavior and unique specialized metabolism.</title>
        <authorList>
            <person name="Garcia R."/>
            <person name="Popoff A."/>
            <person name="Bader C.D."/>
            <person name="Loehr J."/>
            <person name="Walesch S."/>
            <person name="Walt C."/>
            <person name="Boldt J."/>
            <person name="Bunk B."/>
            <person name="Haeckl F.J.F.P.J."/>
            <person name="Gunesch A.P."/>
            <person name="Birkelbach J."/>
            <person name="Nuebel U."/>
            <person name="Pietschmann T."/>
            <person name="Bach T."/>
            <person name="Mueller R."/>
        </authorList>
    </citation>
    <scope>NUCLEOTIDE SEQUENCE</scope>
    <source>
        <strain evidence="2">MSr11367</strain>
    </source>
</reference>
<feature type="signal peptide" evidence="1">
    <location>
        <begin position="1"/>
        <end position="23"/>
    </location>
</feature>
<evidence type="ECO:0000256" key="1">
    <source>
        <dbReference type="SAM" id="SignalP"/>
    </source>
</evidence>
<dbReference type="PROSITE" id="PS51257">
    <property type="entry name" value="PROKAR_LIPOPROTEIN"/>
    <property type="match status" value="1"/>
</dbReference>